<dbReference type="Pfam" id="PF25168">
    <property type="entry name" value="Beta-prop_WDR36-Utp21_2nd"/>
    <property type="match status" value="1"/>
</dbReference>
<dbReference type="InterPro" id="IPR059157">
    <property type="entry name" value="WDR36-Utp21_N"/>
</dbReference>
<keyword evidence="2" id="KW-0677">Repeat</keyword>
<evidence type="ECO:0000256" key="3">
    <source>
        <dbReference type="PROSITE-ProRule" id="PRU00221"/>
    </source>
</evidence>
<evidence type="ECO:0000313" key="8">
    <source>
        <dbReference type="Proteomes" id="UP001363622"/>
    </source>
</evidence>
<dbReference type="Gene3D" id="2.130.10.10">
    <property type="entry name" value="YVTN repeat-like/Quinoprotein amine dehydrogenase"/>
    <property type="match status" value="2"/>
</dbReference>
<keyword evidence="1 3" id="KW-0853">WD repeat</keyword>
<dbReference type="Proteomes" id="UP001363622">
    <property type="component" value="Unassembled WGS sequence"/>
</dbReference>
<dbReference type="PROSITE" id="PS50294">
    <property type="entry name" value="WD_REPEATS_REGION"/>
    <property type="match status" value="2"/>
</dbReference>
<dbReference type="InterPro" id="IPR007319">
    <property type="entry name" value="WDR36/Utp21_C"/>
</dbReference>
<feature type="repeat" description="WD" evidence="3">
    <location>
        <begin position="622"/>
        <end position="663"/>
    </location>
</feature>
<dbReference type="PROSITE" id="PS50082">
    <property type="entry name" value="WD_REPEATS_2"/>
    <property type="match status" value="3"/>
</dbReference>
<feature type="region of interest" description="Disordered" evidence="4">
    <location>
        <begin position="604"/>
        <end position="623"/>
    </location>
</feature>
<proteinExistence type="predicted"/>
<evidence type="ECO:0000259" key="5">
    <source>
        <dbReference type="Pfam" id="PF04192"/>
    </source>
</evidence>
<dbReference type="SMART" id="SM00320">
    <property type="entry name" value="WD40"/>
    <property type="match status" value="9"/>
</dbReference>
<evidence type="ECO:0000259" key="6">
    <source>
        <dbReference type="Pfam" id="PF25171"/>
    </source>
</evidence>
<dbReference type="InterPro" id="IPR019775">
    <property type="entry name" value="WD40_repeat_CS"/>
</dbReference>
<dbReference type="Pfam" id="PF25171">
    <property type="entry name" value="Beta-prop_WDR36-Utp21_1st"/>
    <property type="match status" value="1"/>
</dbReference>
<dbReference type="InterPro" id="IPR036322">
    <property type="entry name" value="WD40_repeat_dom_sf"/>
</dbReference>
<organism evidence="7 8">
    <name type="scientific">Phyllosticta citriasiana</name>
    <dbReference type="NCBI Taxonomy" id="595635"/>
    <lineage>
        <taxon>Eukaryota</taxon>
        <taxon>Fungi</taxon>
        <taxon>Dikarya</taxon>
        <taxon>Ascomycota</taxon>
        <taxon>Pezizomycotina</taxon>
        <taxon>Dothideomycetes</taxon>
        <taxon>Dothideomycetes incertae sedis</taxon>
        <taxon>Botryosphaeriales</taxon>
        <taxon>Phyllostictaceae</taxon>
        <taxon>Phyllosticta</taxon>
    </lineage>
</organism>
<sequence>MSATTAATQVAEGPVVKRQRLNATLARPDGEARSRKSRLFAPYRTVGLISPTDVPFTSVPLGKTTFQITTSVGRSLQTFDLRRGLNLVFITRPQTPENITATTAWKDRILAAWGGTGKQAPRGVWIFKRGKKVGELEMPKGCEQNIKQILVFGTWIVGCGTTRIEVWKSETLEHYTTLTAPRVGGVGSRLTGGICTMPTYLNKILAGREDGSVEIWNINTGKLLYTLLPAAAEYGAVTALEPTPALSMIAIAYRNGPVVIHDIRADKKILSVNTGASKKFPVNSISFRTDGLGAGDDGRADGVMATASKDTGDVTFWDLNGGGRKMGVLRGAHAPPSAEAEGVAGGISKVEFLAGQAVIVTSGLDNSLRTWIFDQTPFSPVPRILHSRSGHAAPVSSLEFLPSDADGADAGGKWLLSASRDRTLWGWSLRRDGQSSELSQGNIRKKAKKMGILSEGLASIDSSLSIEDLRAPKITHMACSLNRDGGMGAAPGVNTVWTNPGKGKGSGTDSTSLTGWESVVTAHEGSNTARTWFWGRKKAGRWAFATGDSTTVRSVAVSPCGTFAVVGSEGGGIDTFNLQSGIHRQRFPARLTKEQAARLRLQQLEQEGQETESKPKKFARGQGKHTKAVTGLVVDNLNRTLISCGDDGKVKFWDFSSGLLLHEIDWYPMVSINNLRFHRPSDLVALSCSDSSIRIIDIQTKKLVRELFGCQGQITDFTFSNDGRWIIAASADSVIRVWDIPTGHMIDAMKLRSPCHSLAMSYTGEYLAVAQDDTVGVHIWTNKTLFTHVPTRHISDKDIAEVDAPTASGEGGENLVSAAYDEGAQENEQEAGDVGIPSVDQLSESITTLSLVPKSRWQNLLHLDLIRERNKPKEAPKAPEKAPFFLPSLQTGANSSVAADAIAGAYQKETTEKAGPLSRISRSGAYQSEFSKHLAETEETGKHDELLSYLSSLPPSAADLAIRSLEAPPSHEFTTFIQALTARLRQKRDYELVQAWMAVFLKLHGESATANEEVVEALKEWREEAGKERQRLGRLGGYCVGVVGFLRSAR</sequence>
<dbReference type="PANTHER" id="PTHR22840:SF12">
    <property type="entry name" value="WD REPEAT-CONTAINING PROTEIN 36"/>
    <property type="match status" value="1"/>
</dbReference>
<reference evidence="7 8" key="1">
    <citation type="submission" date="2024-04" db="EMBL/GenBank/DDBJ databases">
        <title>Phyllosticta paracitricarpa is synonymous to the EU quarantine fungus P. citricarpa based on phylogenomic analyses.</title>
        <authorList>
            <consortium name="Lawrence Berkeley National Laboratory"/>
            <person name="Van Ingen-Buijs V.A."/>
            <person name="Van Westerhoven A.C."/>
            <person name="Haridas S."/>
            <person name="Skiadas P."/>
            <person name="Martin F."/>
            <person name="Groenewald J.Z."/>
            <person name="Crous P.W."/>
            <person name="Seidl M.F."/>
        </authorList>
    </citation>
    <scope>NUCLEOTIDE SEQUENCE [LARGE SCALE GENOMIC DNA]</scope>
    <source>
        <strain evidence="7 8">CBS 123371</strain>
    </source>
</reference>
<comment type="caution">
    <text evidence="7">The sequence shown here is derived from an EMBL/GenBank/DDBJ whole genome shotgun (WGS) entry which is preliminary data.</text>
</comment>
<dbReference type="SUPFAM" id="SSF101908">
    <property type="entry name" value="Putative isomerase YbhE"/>
    <property type="match status" value="1"/>
</dbReference>
<evidence type="ECO:0000256" key="4">
    <source>
        <dbReference type="SAM" id="MobiDB-lite"/>
    </source>
</evidence>
<dbReference type="PROSITE" id="PS00678">
    <property type="entry name" value="WD_REPEATS_1"/>
    <property type="match status" value="2"/>
</dbReference>
<evidence type="ECO:0000256" key="2">
    <source>
        <dbReference type="ARBA" id="ARBA00022737"/>
    </source>
</evidence>
<dbReference type="InterPro" id="IPR015943">
    <property type="entry name" value="WD40/YVTN_repeat-like_dom_sf"/>
</dbReference>
<accession>A0ABR1KL53</accession>
<keyword evidence="8" id="KW-1185">Reference proteome</keyword>
<feature type="repeat" description="WD" evidence="3">
    <location>
        <begin position="707"/>
        <end position="748"/>
    </location>
</feature>
<dbReference type="Pfam" id="PF04192">
    <property type="entry name" value="Utp21"/>
    <property type="match status" value="1"/>
</dbReference>
<dbReference type="InterPro" id="IPR001680">
    <property type="entry name" value="WD40_rpt"/>
</dbReference>
<name>A0ABR1KL53_9PEZI</name>
<dbReference type="EMBL" id="JBBPHU010000006">
    <property type="protein sequence ID" value="KAK7516575.1"/>
    <property type="molecule type" value="Genomic_DNA"/>
</dbReference>
<feature type="repeat" description="WD" evidence="3">
    <location>
        <begin position="204"/>
        <end position="226"/>
    </location>
</feature>
<feature type="domain" description="WDR36/Utp21 N-terminal" evidence="6">
    <location>
        <begin position="68"/>
        <end position="374"/>
    </location>
</feature>
<feature type="domain" description="WDR36/Utp21 C-terminal" evidence="5">
    <location>
        <begin position="840"/>
        <end position="1047"/>
    </location>
</feature>
<evidence type="ECO:0000256" key="1">
    <source>
        <dbReference type="ARBA" id="ARBA00022574"/>
    </source>
</evidence>
<gene>
    <name evidence="7" type="ORF">IWZ03DRAFT_330347</name>
</gene>
<dbReference type="PANTHER" id="PTHR22840">
    <property type="entry name" value="WD REPEAT-CONTAINING PROTEIN 36"/>
    <property type="match status" value="1"/>
</dbReference>
<dbReference type="SUPFAM" id="SSF50978">
    <property type="entry name" value="WD40 repeat-like"/>
    <property type="match status" value="2"/>
</dbReference>
<evidence type="ECO:0000313" key="7">
    <source>
        <dbReference type="EMBL" id="KAK7516575.1"/>
    </source>
</evidence>
<protein>
    <submittedName>
        <fullName evidence="7">WD-repeat protein-like protein</fullName>
    </submittedName>
</protein>